<comment type="caution">
    <text evidence="2">The sequence shown here is derived from an EMBL/GenBank/DDBJ whole genome shotgun (WGS) entry which is preliminary data.</text>
</comment>
<proteinExistence type="predicted"/>
<dbReference type="PANTHER" id="PTHR35604">
    <property type="entry name" value="TRANSPOSASE INSH FOR INSERTION SEQUENCE ELEMENT IS5A-RELATED"/>
    <property type="match status" value="1"/>
</dbReference>
<protein>
    <recommendedName>
        <fullName evidence="1">Transposase InsH N-terminal domain-containing protein</fullName>
    </recommendedName>
</protein>
<dbReference type="InterPro" id="IPR008490">
    <property type="entry name" value="Transposase_InsH_N"/>
</dbReference>
<gene>
    <name evidence="2" type="ORF">DFP79_3553</name>
</gene>
<accession>A0A4V3CFV4</accession>
<evidence type="ECO:0000313" key="3">
    <source>
        <dbReference type="Proteomes" id="UP000294656"/>
    </source>
</evidence>
<dbReference type="Pfam" id="PF05598">
    <property type="entry name" value="DUF772"/>
    <property type="match status" value="1"/>
</dbReference>
<evidence type="ECO:0000259" key="1">
    <source>
        <dbReference type="Pfam" id="PF05598"/>
    </source>
</evidence>
<reference evidence="2 3" key="1">
    <citation type="submission" date="2019-03" db="EMBL/GenBank/DDBJ databases">
        <title>Genomic Encyclopedia of Type Strains, Phase III (KMG-III): the genomes of soil and plant-associated and newly described type strains.</title>
        <authorList>
            <person name="Whitman W."/>
        </authorList>
    </citation>
    <scope>NUCLEOTIDE SEQUENCE [LARGE SCALE GENOMIC DNA]</scope>
    <source>
        <strain evidence="2 3">CECT 7378</strain>
    </source>
</reference>
<keyword evidence="3" id="KW-1185">Reference proteome</keyword>
<dbReference type="AlphaFoldDB" id="A0A4V3CFV4"/>
<organism evidence="2 3">
    <name type="scientific">Marinomonas balearica</name>
    <dbReference type="NCBI Taxonomy" id="491947"/>
    <lineage>
        <taxon>Bacteria</taxon>
        <taxon>Pseudomonadati</taxon>
        <taxon>Pseudomonadota</taxon>
        <taxon>Gammaproteobacteria</taxon>
        <taxon>Oceanospirillales</taxon>
        <taxon>Oceanospirillaceae</taxon>
        <taxon>Marinomonas</taxon>
    </lineage>
</organism>
<feature type="domain" description="Transposase InsH N-terminal" evidence="1">
    <location>
        <begin position="18"/>
        <end position="68"/>
    </location>
</feature>
<dbReference type="EMBL" id="SNXC01000017">
    <property type="protein sequence ID" value="TDO95312.1"/>
    <property type="molecule type" value="Genomic_DNA"/>
</dbReference>
<dbReference type="Proteomes" id="UP000294656">
    <property type="component" value="Unassembled WGS sequence"/>
</dbReference>
<sequence length="85" mass="10288">MSHPLTFAASEFNNKRRKTRKEIFLSRMNKLMPWDQLEAVIEPFYPKPENGRRPYPLSTMFRIHCMQQRQISAFIQVLLRKTMEM</sequence>
<evidence type="ECO:0000313" key="2">
    <source>
        <dbReference type="EMBL" id="TDO95312.1"/>
    </source>
</evidence>
<dbReference type="PANTHER" id="PTHR35604:SF2">
    <property type="entry name" value="TRANSPOSASE INSH FOR INSERTION SEQUENCE ELEMENT IS5A-RELATED"/>
    <property type="match status" value="1"/>
</dbReference>
<name>A0A4V3CFV4_9GAMM</name>